<sequence>MVLASWRDYATGKPIENWKELDNAAPYSVERIELLRPISIQSKSKLHSLWLLVTQDLPLKAKVLYKAVEIIKARNVNVICIGELTAGSWLGLLCRWLFGCKIINYIHGEEITTRMNYLFYGKNRKFYLRKADAIVAVSQFTRNALIDIMEVNPIKIHVNENGVDTKRFFPGVKKDAILKRHKIEGKRILLTVGRLVQRKGIDKTLQALPEIIKKIPNIHYLIVGSGEFQPNLETIVKELALENFVTFAGRIAEEDLVKYYQSCDLFVMPNRELADHDTEGFGLVFLEANACKKAVIGGRAGGAVEAISHGKTGLLVDGNNPEEIASAIIELLTDETKRKEIEETGYQYALNANWESKAHRFYELCNNLLKETAQ</sequence>
<dbReference type="SUPFAM" id="SSF53756">
    <property type="entry name" value="UDP-Glycosyltransferase/glycogen phosphorylase"/>
    <property type="match status" value="1"/>
</dbReference>
<accession>G4SYU4</accession>
<reference evidence="4" key="1">
    <citation type="journal article" date="2012" name="J. Bacteriol.">
        <title>Genome sequence of the haloalkaliphilic methanotrophic bacterium Methylomicrobium alcaliphilum 20Z.</title>
        <authorList>
            <person name="Vuilleumier S."/>
            <person name="Khmelenina V.N."/>
            <person name="Bringel F."/>
            <person name="Reshetnikov A.S."/>
            <person name="Lajus A."/>
            <person name="Mangenot S."/>
            <person name="Rouy Z."/>
            <person name="Op den Camp H.J."/>
            <person name="Jetten M.S."/>
            <person name="Dispirito A.A."/>
            <person name="Dunfield P."/>
            <person name="Klotz M.G."/>
            <person name="Semrau J.D."/>
            <person name="Stein L.Y."/>
            <person name="Barbe V."/>
            <person name="Medigue C."/>
            <person name="Trotsenko Y.A."/>
            <person name="Kalyuzhnaya M.G."/>
        </authorList>
    </citation>
    <scope>NUCLEOTIDE SEQUENCE [LARGE SCALE GENOMIC DNA]</scope>
    <source>
        <strain evidence="4">DSM 19304 / NCIMB 14124 / VKM B-2133 / 20Z</strain>
    </source>
</reference>
<dbReference type="Proteomes" id="UP000008315">
    <property type="component" value="Chromosome"/>
</dbReference>
<protein>
    <recommendedName>
        <fullName evidence="5">Glycosyl transferase group 1</fullName>
    </recommendedName>
</protein>
<dbReference type="InterPro" id="IPR001296">
    <property type="entry name" value="Glyco_trans_1"/>
</dbReference>
<evidence type="ECO:0000259" key="2">
    <source>
        <dbReference type="Pfam" id="PF13439"/>
    </source>
</evidence>
<proteinExistence type="predicted"/>
<evidence type="ECO:0008006" key="5">
    <source>
        <dbReference type="Google" id="ProtNLM"/>
    </source>
</evidence>
<dbReference type="GO" id="GO:0016758">
    <property type="term" value="F:hexosyltransferase activity"/>
    <property type="evidence" value="ECO:0007669"/>
    <property type="project" value="TreeGrafter"/>
</dbReference>
<dbReference type="HOGENOM" id="CLU_009583_2_5_6"/>
<dbReference type="CDD" id="cd03801">
    <property type="entry name" value="GT4_PimA-like"/>
    <property type="match status" value="1"/>
</dbReference>
<evidence type="ECO:0000259" key="1">
    <source>
        <dbReference type="Pfam" id="PF00534"/>
    </source>
</evidence>
<name>G4SYU4_META2</name>
<dbReference type="PANTHER" id="PTHR45947:SF3">
    <property type="entry name" value="SULFOQUINOVOSYL TRANSFERASE SQD2"/>
    <property type="match status" value="1"/>
</dbReference>
<dbReference type="Gene3D" id="3.40.50.2000">
    <property type="entry name" value="Glycogen Phosphorylase B"/>
    <property type="match status" value="2"/>
</dbReference>
<dbReference type="STRING" id="1091494.MEALZ_2717"/>
<dbReference type="EMBL" id="FO082060">
    <property type="protein sequence ID" value="CCE24391.1"/>
    <property type="molecule type" value="Genomic_DNA"/>
</dbReference>
<evidence type="ECO:0000313" key="3">
    <source>
        <dbReference type="EMBL" id="CCE24391.1"/>
    </source>
</evidence>
<gene>
    <name evidence="3" type="ordered locus">MEALZ_2717</name>
</gene>
<dbReference type="InterPro" id="IPR028098">
    <property type="entry name" value="Glyco_trans_4-like_N"/>
</dbReference>
<dbReference type="Pfam" id="PF00534">
    <property type="entry name" value="Glycos_transf_1"/>
    <property type="match status" value="1"/>
</dbReference>
<feature type="domain" description="Glycosyl transferase family 1" evidence="1">
    <location>
        <begin position="176"/>
        <end position="347"/>
    </location>
</feature>
<evidence type="ECO:0000313" key="4">
    <source>
        <dbReference type="Proteomes" id="UP000008315"/>
    </source>
</evidence>
<dbReference type="AlphaFoldDB" id="G4SYU4"/>
<feature type="domain" description="Glycosyltransferase subfamily 4-like N-terminal" evidence="2">
    <location>
        <begin position="47"/>
        <end position="167"/>
    </location>
</feature>
<keyword evidence="4" id="KW-1185">Reference proteome</keyword>
<dbReference type="PATRIC" id="fig|271065.3.peg.2790"/>
<organism evidence="3 4">
    <name type="scientific">Methylotuvimicrobium alcaliphilum (strain DSM 19304 / NCIMB 14124 / VKM B-2133 / 20Z)</name>
    <name type="common">Methylomicrobium alcaliphilum</name>
    <dbReference type="NCBI Taxonomy" id="1091494"/>
    <lineage>
        <taxon>Bacteria</taxon>
        <taxon>Pseudomonadati</taxon>
        <taxon>Pseudomonadota</taxon>
        <taxon>Gammaproteobacteria</taxon>
        <taxon>Methylococcales</taxon>
        <taxon>Methylococcaceae</taxon>
        <taxon>Methylotuvimicrobium</taxon>
    </lineage>
</organism>
<dbReference type="Pfam" id="PF13439">
    <property type="entry name" value="Glyco_transf_4"/>
    <property type="match status" value="1"/>
</dbReference>
<dbReference type="InterPro" id="IPR050194">
    <property type="entry name" value="Glycosyltransferase_grp1"/>
</dbReference>
<dbReference type="KEGG" id="mah:MEALZ_2717"/>
<dbReference type="PANTHER" id="PTHR45947">
    <property type="entry name" value="SULFOQUINOVOSYL TRANSFERASE SQD2"/>
    <property type="match status" value="1"/>
</dbReference>